<evidence type="ECO:0000313" key="2">
    <source>
        <dbReference type="EMBL" id="TQQ85668.1"/>
    </source>
</evidence>
<dbReference type="Gene3D" id="3.40.350.10">
    <property type="entry name" value="Creatinase/prolidase N-terminal domain"/>
    <property type="match status" value="1"/>
</dbReference>
<dbReference type="Pfam" id="PF00557">
    <property type="entry name" value="Peptidase_M24"/>
    <property type="match status" value="1"/>
</dbReference>
<dbReference type="AlphaFoldDB" id="A0A544QYE3"/>
<dbReference type="PANTHER" id="PTHR46112">
    <property type="entry name" value="AMINOPEPTIDASE"/>
    <property type="match status" value="1"/>
</dbReference>
<dbReference type="RefSeq" id="WP_142534898.1">
    <property type="nucleotide sequence ID" value="NZ_SGJB01000001.1"/>
</dbReference>
<dbReference type="Gene3D" id="3.90.230.10">
    <property type="entry name" value="Creatinase/methionine aminopeptidase superfamily"/>
    <property type="match status" value="1"/>
</dbReference>
<dbReference type="InterPro" id="IPR029149">
    <property type="entry name" value="Creatin/AminoP/Spt16_N"/>
</dbReference>
<reference evidence="2 3" key="1">
    <citation type="submission" date="2019-02" db="EMBL/GenBank/DDBJ databases">
        <title>Peptostreptococcaceae bacterium ZHW00191 nov., a new bacterium isolated from the human gut.</title>
        <authorList>
            <person name="Zhou H.-W."/>
            <person name="Chen X.-J."/>
        </authorList>
    </citation>
    <scope>NUCLEOTIDE SEQUENCE [LARGE SCALE GENOMIC DNA]</scope>
    <source>
        <strain evidence="2 3">ZHW00191</strain>
    </source>
</reference>
<dbReference type="SUPFAM" id="SSF55920">
    <property type="entry name" value="Creatinase/aminopeptidase"/>
    <property type="match status" value="1"/>
</dbReference>
<sequence length="358" mass="40416">MRNIDRIRIHANKETAILIKSKPMKKYIETISGGAIDVLITSEKDYLILDGRYILEAENYKKDYIVIENTPAQTGKPNFDVIENICIEKGILNLKIESEAYTPVEYLKMCGGRLNILPFDDEIRKIKMIKSEEEIKIMKEACEITDKVFNNVLKHIKLGMTENELSGWVHYYSMKYGAEGMSFSPVISSGERTAYPHARPTERKICRNEPVMIDFGIIYKGYQTDITRTVFTGKPSEIMMEIYNIVKMAQQAGLNAIKAGNLAKDADTAARNIIEKYGYGKYFDHGLGHGIGTDNSTELPKLNQKSKEILEKGMIMSCEPGIYIPGMGGVRIEDTVCIIKDKGISLNNITKDMIILEV</sequence>
<dbReference type="SUPFAM" id="SSF53092">
    <property type="entry name" value="Creatinase/prolidase N-terminal domain"/>
    <property type="match status" value="1"/>
</dbReference>
<organism evidence="2 3">
    <name type="scientific">Peptacetobacter hominis</name>
    <dbReference type="NCBI Taxonomy" id="2743610"/>
    <lineage>
        <taxon>Bacteria</taxon>
        <taxon>Bacillati</taxon>
        <taxon>Bacillota</taxon>
        <taxon>Clostridia</taxon>
        <taxon>Peptostreptococcales</taxon>
        <taxon>Peptostreptococcaceae</taxon>
        <taxon>Peptacetobacter</taxon>
    </lineage>
</organism>
<keyword evidence="3" id="KW-1185">Reference proteome</keyword>
<dbReference type="InterPro" id="IPR036005">
    <property type="entry name" value="Creatinase/aminopeptidase-like"/>
</dbReference>
<protein>
    <submittedName>
        <fullName evidence="2">Peptidase M24 family protein</fullName>
    </submittedName>
</protein>
<dbReference type="CDD" id="cd01092">
    <property type="entry name" value="APP-like"/>
    <property type="match status" value="1"/>
</dbReference>
<dbReference type="OrthoDB" id="9806388at2"/>
<dbReference type="EMBL" id="SGJB01000001">
    <property type="protein sequence ID" value="TQQ85668.1"/>
    <property type="molecule type" value="Genomic_DNA"/>
</dbReference>
<accession>A0A544QYE3</accession>
<evidence type="ECO:0000313" key="3">
    <source>
        <dbReference type="Proteomes" id="UP000317863"/>
    </source>
</evidence>
<feature type="domain" description="Peptidase M24" evidence="1">
    <location>
        <begin position="137"/>
        <end position="338"/>
    </location>
</feature>
<dbReference type="InterPro" id="IPR000994">
    <property type="entry name" value="Pept_M24"/>
</dbReference>
<name>A0A544QYE3_9FIRM</name>
<proteinExistence type="predicted"/>
<dbReference type="Proteomes" id="UP000317863">
    <property type="component" value="Unassembled WGS sequence"/>
</dbReference>
<dbReference type="PANTHER" id="PTHR46112:SF3">
    <property type="entry name" value="AMINOPEPTIDASE YPDF"/>
    <property type="match status" value="1"/>
</dbReference>
<gene>
    <name evidence="2" type="ORF">EXD82_00175</name>
</gene>
<evidence type="ECO:0000259" key="1">
    <source>
        <dbReference type="Pfam" id="PF00557"/>
    </source>
</evidence>
<comment type="caution">
    <text evidence="2">The sequence shown here is derived from an EMBL/GenBank/DDBJ whole genome shotgun (WGS) entry which is preliminary data.</text>
</comment>
<dbReference type="InterPro" id="IPR050659">
    <property type="entry name" value="Peptidase_M24B"/>
</dbReference>